<keyword evidence="1" id="KW-0732">Signal</keyword>
<organism evidence="2 3">
    <name type="scientific">Cyclotella cryptica</name>
    <dbReference type="NCBI Taxonomy" id="29204"/>
    <lineage>
        <taxon>Eukaryota</taxon>
        <taxon>Sar</taxon>
        <taxon>Stramenopiles</taxon>
        <taxon>Ochrophyta</taxon>
        <taxon>Bacillariophyta</taxon>
        <taxon>Coscinodiscophyceae</taxon>
        <taxon>Thalassiosirophycidae</taxon>
        <taxon>Stephanodiscales</taxon>
        <taxon>Stephanodiscaceae</taxon>
        <taxon>Cyclotella</taxon>
    </lineage>
</organism>
<accession>A0ABD3NIS9</accession>
<comment type="caution">
    <text evidence="2">The sequence shown here is derived from an EMBL/GenBank/DDBJ whole genome shotgun (WGS) entry which is preliminary data.</text>
</comment>
<name>A0ABD3NIS9_9STRA</name>
<reference evidence="2 3" key="1">
    <citation type="journal article" date="2020" name="G3 (Bethesda)">
        <title>Improved Reference Genome for Cyclotella cryptica CCMP332, a Model for Cell Wall Morphogenesis, Salinity Adaptation, and Lipid Production in Diatoms (Bacillariophyta).</title>
        <authorList>
            <person name="Roberts W.R."/>
            <person name="Downey K.M."/>
            <person name="Ruck E.C."/>
            <person name="Traller J.C."/>
            <person name="Alverson A.J."/>
        </authorList>
    </citation>
    <scope>NUCLEOTIDE SEQUENCE [LARGE SCALE GENOMIC DNA]</scope>
    <source>
        <strain evidence="2 3">CCMP332</strain>
    </source>
</reference>
<sequence length="211" mass="23633">MSFALLFLLLPTGVRAFVAPIATGHTSAKTNIDEARLNRWTSSRLYQQQQQPYYNESDGQYYYYNDVDGQYYTENGQIWTSHEGEYQHQGQYDPYQQANESINANEQQPSLITSNFAQEMSQLNFQGGIDYLSLARQRAMEKRESVNSGSTDDDWMTLAQEKREAGDGWEASLNDVGSEGDAAALGMGTFVTEGGIVVETGGDDDEPKLLF</sequence>
<feature type="chain" id="PRO_5044773862" description="OCRE domain-containing protein" evidence="1">
    <location>
        <begin position="17"/>
        <end position="211"/>
    </location>
</feature>
<keyword evidence="3" id="KW-1185">Reference proteome</keyword>
<gene>
    <name evidence="2" type="ORF">HJC23_002471</name>
</gene>
<feature type="signal peptide" evidence="1">
    <location>
        <begin position="1"/>
        <end position="16"/>
    </location>
</feature>
<evidence type="ECO:0008006" key="4">
    <source>
        <dbReference type="Google" id="ProtNLM"/>
    </source>
</evidence>
<dbReference type="Proteomes" id="UP001516023">
    <property type="component" value="Unassembled WGS sequence"/>
</dbReference>
<dbReference type="EMBL" id="JABMIG020000546">
    <property type="protein sequence ID" value="KAL3775298.1"/>
    <property type="molecule type" value="Genomic_DNA"/>
</dbReference>
<evidence type="ECO:0000256" key="1">
    <source>
        <dbReference type="SAM" id="SignalP"/>
    </source>
</evidence>
<proteinExistence type="predicted"/>
<protein>
    <recommendedName>
        <fullName evidence="4">OCRE domain-containing protein</fullName>
    </recommendedName>
</protein>
<evidence type="ECO:0000313" key="2">
    <source>
        <dbReference type="EMBL" id="KAL3775298.1"/>
    </source>
</evidence>
<dbReference type="AlphaFoldDB" id="A0ABD3NIS9"/>
<evidence type="ECO:0000313" key="3">
    <source>
        <dbReference type="Proteomes" id="UP001516023"/>
    </source>
</evidence>